<feature type="domain" description="NmrA-like" evidence="1">
    <location>
        <begin position="2"/>
        <end position="63"/>
    </location>
</feature>
<reference evidence="2 3" key="1">
    <citation type="submission" date="2019-01" db="EMBL/GenBank/DDBJ databases">
        <title>Draft genome sequence of Dictyobacter sp. Uno17.</title>
        <authorList>
            <person name="Wang C.M."/>
            <person name="Zheng Y."/>
            <person name="Sakai Y."/>
            <person name="Abe K."/>
            <person name="Yokota A."/>
            <person name="Yabe S."/>
        </authorList>
    </citation>
    <scope>NUCLEOTIDE SEQUENCE [LARGE SCALE GENOMIC DNA]</scope>
    <source>
        <strain evidence="2 3">Uno17</strain>
    </source>
</reference>
<keyword evidence="3" id="KW-1185">Reference proteome</keyword>
<dbReference type="EMBL" id="BIXY01000132">
    <property type="protein sequence ID" value="GCF11666.1"/>
    <property type="molecule type" value="Genomic_DNA"/>
</dbReference>
<dbReference type="SUPFAM" id="SSF51735">
    <property type="entry name" value="NAD(P)-binding Rossmann-fold domains"/>
    <property type="match status" value="1"/>
</dbReference>
<dbReference type="PANTHER" id="PTHR48079">
    <property type="entry name" value="PROTEIN YEEZ"/>
    <property type="match status" value="1"/>
</dbReference>
<dbReference type="InterPro" id="IPR008030">
    <property type="entry name" value="NmrA-like"/>
</dbReference>
<dbReference type="InterPro" id="IPR051783">
    <property type="entry name" value="NAD(P)-dependent_oxidoreduct"/>
</dbReference>
<proteinExistence type="predicted"/>
<name>A0A5A5TKQ4_9CHLR</name>
<dbReference type="PANTHER" id="PTHR48079:SF6">
    <property type="entry name" value="NAD(P)-BINDING DOMAIN-CONTAINING PROTEIN-RELATED"/>
    <property type="match status" value="1"/>
</dbReference>
<gene>
    <name evidence="2" type="ORF">KDI_52300</name>
</gene>
<evidence type="ECO:0000259" key="1">
    <source>
        <dbReference type="Pfam" id="PF05368"/>
    </source>
</evidence>
<accession>A0A5A5TKQ4</accession>
<dbReference type="AlphaFoldDB" id="A0A5A5TKQ4"/>
<dbReference type="GO" id="GO:0004029">
    <property type="term" value="F:aldehyde dehydrogenase (NAD+) activity"/>
    <property type="evidence" value="ECO:0007669"/>
    <property type="project" value="TreeGrafter"/>
</dbReference>
<dbReference type="GO" id="GO:0005737">
    <property type="term" value="C:cytoplasm"/>
    <property type="evidence" value="ECO:0007669"/>
    <property type="project" value="TreeGrafter"/>
</dbReference>
<protein>
    <recommendedName>
        <fullName evidence="1">NmrA-like domain-containing protein</fullName>
    </recommendedName>
</protein>
<organism evidence="2 3">
    <name type="scientific">Dictyobacter arantiisoli</name>
    <dbReference type="NCBI Taxonomy" id="2014874"/>
    <lineage>
        <taxon>Bacteria</taxon>
        <taxon>Bacillati</taxon>
        <taxon>Chloroflexota</taxon>
        <taxon>Ktedonobacteria</taxon>
        <taxon>Ktedonobacterales</taxon>
        <taxon>Dictyobacteraceae</taxon>
        <taxon>Dictyobacter</taxon>
    </lineage>
</organism>
<dbReference type="InterPro" id="IPR036291">
    <property type="entry name" value="NAD(P)-bd_dom_sf"/>
</dbReference>
<dbReference type="Pfam" id="PF05368">
    <property type="entry name" value="NmrA"/>
    <property type="match status" value="1"/>
</dbReference>
<dbReference type="OrthoDB" id="9807212at2"/>
<evidence type="ECO:0000313" key="3">
    <source>
        <dbReference type="Proteomes" id="UP000322530"/>
    </source>
</evidence>
<comment type="caution">
    <text evidence="2">The sequence shown here is derived from an EMBL/GenBank/DDBJ whole genome shotgun (WGS) entry which is preliminary data.</text>
</comment>
<dbReference type="Gene3D" id="3.40.50.720">
    <property type="entry name" value="NAD(P)-binding Rossmann-like Domain"/>
    <property type="match status" value="1"/>
</dbReference>
<sequence length="99" mass="10602">MRVFVTGATGYIGSAVVHELVSAGHQVVGLTRSDKGAEALKEAGSEVHRGTLDDLFGPFLGMVAARDIPRSSASTQELLGWRPVHPGLISDLEEHYFNN</sequence>
<dbReference type="Proteomes" id="UP000322530">
    <property type="component" value="Unassembled WGS sequence"/>
</dbReference>
<evidence type="ECO:0000313" key="2">
    <source>
        <dbReference type="EMBL" id="GCF11666.1"/>
    </source>
</evidence>